<dbReference type="PROSITE" id="PS51819">
    <property type="entry name" value="VOC"/>
    <property type="match status" value="2"/>
</dbReference>
<organism evidence="2 3">
    <name type="scientific">Paenibacillus validus</name>
    <dbReference type="NCBI Taxonomy" id="44253"/>
    <lineage>
        <taxon>Bacteria</taxon>
        <taxon>Bacillati</taxon>
        <taxon>Bacillota</taxon>
        <taxon>Bacilli</taxon>
        <taxon>Bacillales</taxon>
        <taxon>Paenibacillaceae</taxon>
        <taxon>Paenibacillus</taxon>
    </lineage>
</organism>
<accession>A0A7X3CSR5</accession>
<evidence type="ECO:0000313" key="2">
    <source>
        <dbReference type="EMBL" id="MUG70272.1"/>
    </source>
</evidence>
<name>A0A7X3CSR5_9BACL</name>
<reference evidence="2 3" key="1">
    <citation type="submission" date="2019-11" db="EMBL/GenBank/DDBJ databases">
        <title>Draft genome sequences of five Paenibacillus species of dairy origin.</title>
        <authorList>
            <person name="Olajide A.M."/>
            <person name="Chen S."/>
            <person name="Lapointe G."/>
        </authorList>
    </citation>
    <scope>NUCLEOTIDE SEQUENCE [LARGE SCALE GENOMIC DNA]</scope>
    <source>
        <strain evidence="2 3">2CS3</strain>
    </source>
</reference>
<dbReference type="GO" id="GO:0051213">
    <property type="term" value="F:dioxygenase activity"/>
    <property type="evidence" value="ECO:0007669"/>
    <property type="project" value="UniProtKB-KW"/>
</dbReference>
<dbReference type="AlphaFoldDB" id="A0A7X3CSR5"/>
<dbReference type="PANTHER" id="PTHR21366">
    <property type="entry name" value="GLYOXALASE FAMILY PROTEIN"/>
    <property type="match status" value="1"/>
</dbReference>
<gene>
    <name evidence="2" type="ORF">GNP93_06220</name>
</gene>
<dbReference type="CDD" id="cd08343">
    <property type="entry name" value="ED_TypeI_classII_C"/>
    <property type="match status" value="1"/>
</dbReference>
<dbReference type="InterPro" id="IPR004360">
    <property type="entry name" value="Glyas_Fos-R_dOase_dom"/>
</dbReference>
<keyword evidence="2" id="KW-0560">Oxidoreductase</keyword>
<evidence type="ECO:0000313" key="3">
    <source>
        <dbReference type="Proteomes" id="UP000450917"/>
    </source>
</evidence>
<feature type="domain" description="VOC" evidence="1">
    <location>
        <begin position="5"/>
        <end position="116"/>
    </location>
</feature>
<dbReference type="Gene3D" id="3.10.180.10">
    <property type="entry name" value="2,3-Dihydroxybiphenyl 1,2-Dioxygenase, domain 1"/>
    <property type="match status" value="2"/>
</dbReference>
<comment type="caution">
    <text evidence="2">The sequence shown here is derived from an EMBL/GenBank/DDBJ whole genome shotgun (WGS) entry which is preliminary data.</text>
</comment>
<dbReference type="SUPFAM" id="SSF54593">
    <property type="entry name" value="Glyoxalase/Bleomycin resistance protein/Dihydroxybiphenyl dioxygenase"/>
    <property type="match status" value="1"/>
</dbReference>
<dbReference type="InterPro" id="IPR037523">
    <property type="entry name" value="VOC_core"/>
</dbReference>
<dbReference type="RefSeq" id="WP_155614258.1">
    <property type="nucleotide sequence ID" value="NZ_WNZX01000003.1"/>
</dbReference>
<dbReference type="InterPro" id="IPR050383">
    <property type="entry name" value="GlyoxalaseI/FosfomycinResist"/>
</dbReference>
<feature type="domain" description="VOC" evidence="1">
    <location>
        <begin position="139"/>
        <end position="258"/>
    </location>
</feature>
<dbReference type="Pfam" id="PF00903">
    <property type="entry name" value="Glyoxalase"/>
    <property type="match status" value="2"/>
</dbReference>
<dbReference type="EMBL" id="WNZX01000003">
    <property type="protein sequence ID" value="MUG70272.1"/>
    <property type="molecule type" value="Genomic_DNA"/>
</dbReference>
<keyword evidence="3" id="KW-1185">Reference proteome</keyword>
<keyword evidence="2" id="KW-0223">Dioxygenase</keyword>
<proteinExistence type="predicted"/>
<dbReference type="InterPro" id="IPR029068">
    <property type="entry name" value="Glyas_Bleomycin-R_OHBP_Dase"/>
</dbReference>
<evidence type="ECO:0000259" key="1">
    <source>
        <dbReference type="PROSITE" id="PS51819"/>
    </source>
</evidence>
<protein>
    <submittedName>
        <fullName evidence="2">Catechol 2,3-dioxygenase</fullName>
    </submittedName>
</protein>
<sequence length="293" mass="32282">MGIFKFANGTINVIDLAKSIEFYRDIIGLHEIAREKDTVYFGCGADHNYDLAIKQGGTGLDLFALQVVNEEDLSYFEKKLSSLGVPSQRLTDPEPGKKAALRFAAPSNHQMELVLLDHRPKYIHPVVGNKGSRGLGLLDADHITVHTKDVNGFVQFLKDALDFSVSDVFEPAPGIWGAAWTHASDYHHDVAAIGTPEHTTLHHYAFQVNGLEDMKRAADLLAQAGYKIEVGPGRHSVGGNLYTYFMDPSGNRMELSAEMPRADHAISHRVWEDFPTAFSSWGAFPVESFGKGS</sequence>
<dbReference type="Proteomes" id="UP000450917">
    <property type="component" value="Unassembled WGS sequence"/>
</dbReference>